<name>A0A6G0VW65_APHCR</name>
<dbReference type="EMBL" id="VUJU01011216">
    <property type="protein sequence ID" value="KAF0711573.1"/>
    <property type="molecule type" value="Genomic_DNA"/>
</dbReference>
<comment type="caution">
    <text evidence="1">The sequence shown here is derived from an EMBL/GenBank/DDBJ whole genome shotgun (WGS) entry which is preliminary data.</text>
</comment>
<accession>A0A6G0VW65</accession>
<proteinExistence type="predicted"/>
<protein>
    <submittedName>
        <fullName evidence="1">Uncharacterized protein</fullName>
    </submittedName>
</protein>
<evidence type="ECO:0000313" key="2">
    <source>
        <dbReference type="Proteomes" id="UP000478052"/>
    </source>
</evidence>
<sequence length="156" mass="17422">MERGKYSVSNAHARIYKGCVAEAHTKGVGCGRYAALTMVRDVGGTRHTPRVRDVVVGCVKPKLGDGVKKKKIQKTCLYNDELRFLIKTITPRMTSSSINLNKSAYDNIKNNTINDNNIENNTIINDNIEHNFQTFKTMSEICSTLNNSGPNKKKTE</sequence>
<dbReference type="Proteomes" id="UP000478052">
    <property type="component" value="Unassembled WGS sequence"/>
</dbReference>
<reference evidence="1 2" key="1">
    <citation type="submission" date="2019-08" db="EMBL/GenBank/DDBJ databases">
        <title>Whole genome of Aphis craccivora.</title>
        <authorList>
            <person name="Voronova N.V."/>
            <person name="Shulinski R.S."/>
            <person name="Bandarenka Y.V."/>
            <person name="Zhorov D.G."/>
            <person name="Warner D."/>
        </authorList>
    </citation>
    <scope>NUCLEOTIDE SEQUENCE [LARGE SCALE GENOMIC DNA]</scope>
    <source>
        <strain evidence="1">180601</strain>
        <tissue evidence="1">Whole Body</tissue>
    </source>
</reference>
<keyword evidence="2" id="KW-1185">Reference proteome</keyword>
<dbReference type="OrthoDB" id="6629975at2759"/>
<evidence type="ECO:0000313" key="1">
    <source>
        <dbReference type="EMBL" id="KAF0711573.1"/>
    </source>
</evidence>
<gene>
    <name evidence="1" type="ORF">FWK35_00024496</name>
</gene>
<dbReference type="AlphaFoldDB" id="A0A6G0VW65"/>
<organism evidence="1 2">
    <name type="scientific">Aphis craccivora</name>
    <name type="common">Cowpea aphid</name>
    <dbReference type="NCBI Taxonomy" id="307492"/>
    <lineage>
        <taxon>Eukaryota</taxon>
        <taxon>Metazoa</taxon>
        <taxon>Ecdysozoa</taxon>
        <taxon>Arthropoda</taxon>
        <taxon>Hexapoda</taxon>
        <taxon>Insecta</taxon>
        <taxon>Pterygota</taxon>
        <taxon>Neoptera</taxon>
        <taxon>Paraneoptera</taxon>
        <taxon>Hemiptera</taxon>
        <taxon>Sternorrhyncha</taxon>
        <taxon>Aphidomorpha</taxon>
        <taxon>Aphidoidea</taxon>
        <taxon>Aphididae</taxon>
        <taxon>Aphidini</taxon>
        <taxon>Aphis</taxon>
        <taxon>Aphis</taxon>
    </lineage>
</organism>